<proteinExistence type="predicted"/>
<evidence type="ECO:0000313" key="1">
    <source>
        <dbReference type="EMBL" id="ETV90703.1"/>
    </source>
</evidence>
<accession>A0A024T9I0</accession>
<organism evidence="1">
    <name type="scientific">Aphanomyces invadans</name>
    <dbReference type="NCBI Taxonomy" id="157072"/>
    <lineage>
        <taxon>Eukaryota</taxon>
        <taxon>Sar</taxon>
        <taxon>Stramenopiles</taxon>
        <taxon>Oomycota</taxon>
        <taxon>Saprolegniomycetes</taxon>
        <taxon>Saprolegniales</taxon>
        <taxon>Verrucalvaceae</taxon>
        <taxon>Aphanomyces</taxon>
    </lineage>
</organism>
<reference evidence="1" key="1">
    <citation type="submission" date="2013-12" db="EMBL/GenBank/DDBJ databases">
        <title>The Genome Sequence of Aphanomyces invadans NJM9701.</title>
        <authorList>
            <consortium name="The Broad Institute Genomics Platform"/>
            <person name="Russ C."/>
            <person name="Tyler B."/>
            <person name="van West P."/>
            <person name="Dieguez-Uribeondo J."/>
            <person name="Young S.K."/>
            <person name="Zeng Q."/>
            <person name="Gargeya S."/>
            <person name="Fitzgerald M."/>
            <person name="Abouelleil A."/>
            <person name="Alvarado L."/>
            <person name="Chapman S.B."/>
            <person name="Gainer-Dewar J."/>
            <person name="Goldberg J."/>
            <person name="Griggs A."/>
            <person name="Gujja S."/>
            <person name="Hansen M."/>
            <person name="Howarth C."/>
            <person name="Imamovic A."/>
            <person name="Ireland A."/>
            <person name="Larimer J."/>
            <person name="McCowan C."/>
            <person name="Murphy C."/>
            <person name="Pearson M."/>
            <person name="Poon T.W."/>
            <person name="Priest M."/>
            <person name="Roberts A."/>
            <person name="Saif S."/>
            <person name="Shea T."/>
            <person name="Sykes S."/>
            <person name="Wortman J."/>
            <person name="Nusbaum C."/>
            <person name="Birren B."/>
        </authorList>
    </citation>
    <scope>NUCLEOTIDE SEQUENCE [LARGE SCALE GENOMIC DNA]</scope>
    <source>
        <strain evidence="1">NJM9701</strain>
    </source>
</reference>
<sequence length="86" mass="9667">MDVAERECRVHYGLMSRNDLQFDFHASHNEVSTAHFFRPPKRAYEEQVALAVLHDAPVVIAAEYLQAAIKRAIAAWEAMPTSLISG</sequence>
<dbReference type="RefSeq" id="XP_008880643.1">
    <property type="nucleotide sequence ID" value="XM_008882421.1"/>
</dbReference>
<dbReference type="GeneID" id="20091593"/>
<gene>
    <name evidence="1" type="ORF">H310_14543</name>
</gene>
<name>A0A024T9I0_9STRA</name>
<dbReference type="VEuPathDB" id="FungiDB:H310_14543"/>
<dbReference type="EMBL" id="KI914025">
    <property type="protein sequence ID" value="ETV90703.1"/>
    <property type="molecule type" value="Genomic_DNA"/>
</dbReference>
<dbReference type="AlphaFoldDB" id="A0A024T9I0"/>
<protein>
    <submittedName>
        <fullName evidence="1">Uncharacterized protein</fullName>
    </submittedName>
</protein>